<dbReference type="InterPro" id="IPR000608">
    <property type="entry name" value="UBC"/>
</dbReference>
<evidence type="ECO:0000256" key="6">
    <source>
        <dbReference type="PROSITE-ProRule" id="PRU10133"/>
    </source>
</evidence>
<evidence type="ECO:0000256" key="1">
    <source>
        <dbReference type="ARBA" id="ARBA00012486"/>
    </source>
</evidence>
<dbReference type="InterPro" id="IPR016135">
    <property type="entry name" value="UBQ-conjugating_enzyme/RWD"/>
</dbReference>
<evidence type="ECO:0000313" key="11">
    <source>
        <dbReference type="Proteomes" id="UP000282876"/>
    </source>
</evidence>
<evidence type="ECO:0000256" key="2">
    <source>
        <dbReference type="ARBA" id="ARBA00022679"/>
    </source>
</evidence>
<evidence type="ECO:0000256" key="3">
    <source>
        <dbReference type="ARBA" id="ARBA00022741"/>
    </source>
</evidence>
<feature type="active site" description="Glycyl thioester intermediate" evidence="6">
    <location>
        <position position="105"/>
    </location>
</feature>
<dbReference type="Gene3D" id="3.10.110.10">
    <property type="entry name" value="Ubiquitin Conjugating Enzyme"/>
    <property type="match status" value="1"/>
</dbReference>
<protein>
    <recommendedName>
        <fullName evidence="1">E2 ubiquitin-conjugating enzyme</fullName>
        <ecNumber evidence="1">2.3.2.23</ecNumber>
    </recommendedName>
</protein>
<dbReference type="AlphaFoldDB" id="A0A437AKG9"/>
<dbReference type="VEuPathDB" id="MicrosporidiaDB:TUBRATIS_18860"/>
<evidence type="ECO:0000256" key="5">
    <source>
        <dbReference type="ARBA" id="ARBA00022840"/>
    </source>
</evidence>
<accession>A0A437AKG9</accession>
<dbReference type="SUPFAM" id="SSF54495">
    <property type="entry name" value="UBC-like"/>
    <property type="match status" value="1"/>
</dbReference>
<proteinExistence type="inferred from homology"/>
<keyword evidence="4 7" id="KW-0833">Ubl conjugation pathway</keyword>
<keyword evidence="3 7" id="KW-0547">Nucleotide-binding</keyword>
<dbReference type="PROSITE" id="PS50127">
    <property type="entry name" value="UBC_2"/>
    <property type="match status" value="1"/>
</dbReference>
<gene>
    <name evidence="10" type="ORF">TUBRATIS_18860</name>
</gene>
<dbReference type="OrthoDB" id="7851174at2759"/>
<sequence>MKEHTSFTTAQRRINKERKDLEKAIEERKEGDDSTLRNFTIYFPSGDEDQFEWTAKITPPDDSYYQGGEFFLRIKFSSDYPFKPPKIYFKTRIYHPNINSSGAICLDILNDKWTPAFTIEKTMISLMVLLENPYPQDPLVPEIARIYLTDKAKYKEKVQEYVKRYAMPQNK</sequence>
<comment type="caution">
    <text evidence="10">The sequence shown here is derived from an EMBL/GenBank/DDBJ whole genome shotgun (WGS) entry which is preliminary data.</text>
</comment>
<dbReference type="EMBL" id="RCSS01000451">
    <property type="protein sequence ID" value="RVD91660.1"/>
    <property type="molecule type" value="Genomic_DNA"/>
</dbReference>
<dbReference type="PANTHER" id="PTHR24068">
    <property type="entry name" value="UBIQUITIN-CONJUGATING ENZYME E2"/>
    <property type="match status" value="1"/>
</dbReference>
<keyword evidence="5 7" id="KW-0067">ATP-binding</keyword>
<feature type="domain" description="UBC core" evidence="9">
    <location>
        <begin position="9"/>
        <end position="167"/>
    </location>
</feature>
<dbReference type="FunFam" id="3.10.110.10:FF:000060">
    <property type="entry name" value="Ubiquitin conjugating enzyme (UbcB)"/>
    <property type="match status" value="1"/>
</dbReference>
<feature type="compositionally biased region" description="Polar residues" evidence="8">
    <location>
        <begin position="1"/>
        <end position="12"/>
    </location>
</feature>
<dbReference type="Proteomes" id="UP000282876">
    <property type="component" value="Unassembled WGS sequence"/>
</dbReference>
<dbReference type="GO" id="GO:0061631">
    <property type="term" value="F:ubiquitin conjugating enzyme activity"/>
    <property type="evidence" value="ECO:0007669"/>
    <property type="project" value="UniProtKB-EC"/>
</dbReference>
<organism evidence="10 11">
    <name type="scientific">Tubulinosema ratisbonensis</name>
    <dbReference type="NCBI Taxonomy" id="291195"/>
    <lineage>
        <taxon>Eukaryota</taxon>
        <taxon>Fungi</taxon>
        <taxon>Fungi incertae sedis</taxon>
        <taxon>Microsporidia</taxon>
        <taxon>Tubulinosematoidea</taxon>
        <taxon>Tubulinosematidae</taxon>
        <taxon>Tubulinosema</taxon>
    </lineage>
</organism>
<name>A0A437AKG9_9MICR</name>
<keyword evidence="11" id="KW-1185">Reference proteome</keyword>
<evidence type="ECO:0000259" key="9">
    <source>
        <dbReference type="PROSITE" id="PS50127"/>
    </source>
</evidence>
<evidence type="ECO:0000256" key="7">
    <source>
        <dbReference type="RuleBase" id="RU362109"/>
    </source>
</evidence>
<dbReference type="Pfam" id="PF00179">
    <property type="entry name" value="UQ_con"/>
    <property type="match status" value="1"/>
</dbReference>
<dbReference type="STRING" id="291195.A0A437AKG9"/>
<reference evidence="10 11" key="1">
    <citation type="submission" date="2018-10" db="EMBL/GenBank/DDBJ databases">
        <title>Draft genome sequence of the microsporidian Tubulinosema ratisbonensis.</title>
        <authorList>
            <person name="Polonais V."/>
            <person name="Peyretaillade E."/>
            <person name="Niehus S."/>
            <person name="Wawrzyniak I."/>
            <person name="Franchet A."/>
            <person name="Gaspin C."/>
            <person name="Reichstadt M."/>
            <person name="Belser C."/>
            <person name="Labadie K."/>
            <person name="Delbac F."/>
            <person name="Ferrandon D."/>
        </authorList>
    </citation>
    <scope>NUCLEOTIDE SEQUENCE [LARGE SCALE GENOMIC DNA]</scope>
    <source>
        <strain evidence="10 11">Franzen</strain>
    </source>
</reference>
<keyword evidence="2" id="KW-0808">Transferase</keyword>
<dbReference type="SMART" id="SM00212">
    <property type="entry name" value="UBCc"/>
    <property type="match status" value="1"/>
</dbReference>
<feature type="region of interest" description="Disordered" evidence="8">
    <location>
        <begin position="1"/>
        <end position="21"/>
    </location>
</feature>
<dbReference type="PROSITE" id="PS00183">
    <property type="entry name" value="UBC_1"/>
    <property type="match status" value="1"/>
</dbReference>
<dbReference type="GO" id="GO:0005524">
    <property type="term" value="F:ATP binding"/>
    <property type="evidence" value="ECO:0007669"/>
    <property type="project" value="UniProtKB-UniRule"/>
</dbReference>
<evidence type="ECO:0000256" key="4">
    <source>
        <dbReference type="ARBA" id="ARBA00022786"/>
    </source>
</evidence>
<evidence type="ECO:0000313" key="10">
    <source>
        <dbReference type="EMBL" id="RVD91660.1"/>
    </source>
</evidence>
<evidence type="ECO:0000256" key="8">
    <source>
        <dbReference type="SAM" id="MobiDB-lite"/>
    </source>
</evidence>
<comment type="similarity">
    <text evidence="7">Belongs to the ubiquitin-conjugating enzyme family.</text>
</comment>
<dbReference type="EC" id="2.3.2.23" evidence="1"/>
<dbReference type="InterPro" id="IPR023313">
    <property type="entry name" value="UBQ-conjugating_AS"/>
</dbReference>